<dbReference type="GO" id="GO:0000156">
    <property type="term" value="F:phosphorelay response regulator activity"/>
    <property type="evidence" value="ECO:0007669"/>
    <property type="project" value="InterPro"/>
</dbReference>
<dbReference type="Gene3D" id="2.40.50.1020">
    <property type="entry name" value="LytTr DNA-binding domain"/>
    <property type="match status" value="1"/>
</dbReference>
<feature type="domain" description="HTH LytTR-type" evidence="3">
    <location>
        <begin position="126"/>
        <end position="193"/>
    </location>
</feature>
<accession>A0A927GAS1</accession>
<evidence type="ECO:0000313" key="4">
    <source>
        <dbReference type="EMBL" id="MBD2705340.1"/>
    </source>
</evidence>
<gene>
    <name evidence="4" type="ORF">IC229_32290</name>
</gene>
<dbReference type="GO" id="GO:0003677">
    <property type="term" value="F:DNA binding"/>
    <property type="evidence" value="ECO:0007669"/>
    <property type="project" value="InterPro"/>
</dbReference>
<evidence type="ECO:0000259" key="2">
    <source>
        <dbReference type="PROSITE" id="PS50110"/>
    </source>
</evidence>
<proteinExistence type="predicted"/>
<evidence type="ECO:0000256" key="1">
    <source>
        <dbReference type="PROSITE-ProRule" id="PRU00169"/>
    </source>
</evidence>
<dbReference type="Proteomes" id="UP000598820">
    <property type="component" value="Unassembled WGS sequence"/>
</dbReference>
<dbReference type="SUPFAM" id="SSF52172">
    <property type="entry name" value="CheY-like"/>
    <property type="match status" value="1"/>
</dbReference>
<evidence type="ECO:0000259" key="3">
    <source>
        <dbReference type="PROSITE" id="PS50930"/>
    </source>
</evidence>
<dbReference type="InterPro" id="IPR001789">
    <property type="entry name" value="Sig_transdc_resp-reg_receiver"/>
</dbReference>
<sequence>MHALILVETDEWGTELESILESLGYEHTKSTNALDIVAILKAQPIDLIICETIVNEKDTITLFQNIPELQCSIIFITDSPSEETYDRTTYFERVRFLVKPFHQLTLRSMVDSLTSTTTAPIAIRGIKVRSSTGQRLLVPLDKILWISTDKNYSILHARRNRYVLKQSLTKLSKQLDSRFVQVHKGFWVNIYRITQVHLSRRQISINESIIPIGKTYRSQFEERLIDLKKSVIF</sequence>
<dbReference type="InterPro" id="IPR046947">
    <property type="entry name" value="LytR-like"/>
</dbReference>
<dbReference type="InterPro" id="IPR011006">
    <property type="entry name" value="CheY-like_superfamily"/>
</dbReference>
<dbReference type="Gene3D" id="3.40.50.2300">
    <property type="match status" value="1"/>
</dbReference>
<dbReference type="Pfam" id="PF00072">
    <property type="entry name" value="Response_reg"/>
    <property type="match status" value="1"/>
</dbReference>
<comment type="caution">
    <text evidence="4">The sequence shown here is derived from an EMBL/GenBank/DDBJ whole genome shotgun (WGS) entry which is preliminary data.</text>
</comment>
<reference evidence="4" key="1">
    <citation type="submission" date="2020-09" db="EMBL/GenBank/DDBJ databases">
        <authorList>
            <person name="Kim M.K."/>
        </authorList>
    </citation>
    <scope>NUCLEOTIDE SEQUENCE</scope>
    <source>
        <strain evidence="4">BT702</strain>
    </source>
</reference>
<keyword evidence="5" id="KW-1185">Reference proteome</keyword>
<protein>
    <submittedName>
        <fullName evidence="4">Response regulator transcription factor</fullName>
    </submittedName>
</protein>
<dbReference type="PANTHER" id="PTHR37299:SF1">
    <property type="entry name" value="STAGE 0 SPORULATION PROTEIN A HOMOLOG"/>
    <property type="match status" value="1"/>
</dbReference>
<dbReference type="InterPro" id="IPR007492">
    <property type="entry name" value="LytTR_DNA-bd_dom"/>
</dbReference>
<dbReference type="RefSeq" id="WP_190892641.1">
    <property type="nucleotide sequence ID" value="NZ_JACWZY010000052.1"/>
</dbReference>
<comment type="caution">
    <text evidence="1">Lacks conserved residue(s) required for the propagation of feature annotation.</text>
</comment>
<name>A0A927GAS1_9BACT</name>
<dbReference type="PROSITE" id="PS50930">
    <property type="entry name" value="HTH_LYTTR"/>
    <property type="match status" value="1"/>
</dbReference>
<dbReference type="EMBL" id="JACWZY010000052">
    <property type="protein sequence ID" value="MBD2705340.1"/>
    <property type="molecule type" value="Genomic_DNA"/>
</dbReference>
<dbReference type="AlphaFoldDB" id="A0A927GAS1"/>
<feature type="domain" description="Response regulatory" evidence="2">
    <location>
        <begin position="2"/>
        <end position="114"/>
    </location>
</feature>
<evidence type="ECO:0000313" key="5">
    <source>
        <dbReference type="Proteomes" id="UP000598820"/>
    </source>
</evidence>
<dbReference type="SMART" id="SM00850">
    <property type="entry name" value="LytTR"/>
    <property type="match status" value="1"/>
</dbReference>
<dbReference type="PANTHER" id="PTHR37299">
    <property type="entry name" value="TRANSCRIPTIONAL REGULATOR-RELATED"/>
    <property type="match status" value="1"/>
</dbReference>
<dbReference type="PROSITE" id="PS50110">
    <property type="entry name" value="RESPONSE_REGULATORY"/>
    <property type="match status" value="1"/>
</dbReference>
<dbReference type="Pfam" id="PF04397">
    <property type="entry name" value="LytTR"/>
    <property type="match status" value="1"/>
</dbReference>
<organism evidence="4 5">
    <name type="scientific">Spirosoma profusum</name>
    <dbReference type="NCBI Taxonomy" id="2771354"/>
    <lineage>
        <taxon>Bacteria</taxon>
        <taxon>Pseudomonadati</taxon>
        <taxon>Bacteroidota</taxon>
        <taxon>Cytophagia</taxon>
        <taxon>Cytophagales</taxon>
        <taxon>Cytophagaceae</taxon>
        <taxon>Spirosoma</taxon>
    </lineage>
</organism>